<evidence type="ECO:0000313" key="1">
    <source>
        <dbReference type="EMBL" id="PTX60356.1"/>
    </source>
</evidence>
<name>A0A2T6BWF0_9RHOB</name>
<organism evidence="1 2">
    <name type="scientific">Sulfitobacter mediterraneus</name>
    <dbReference type="NCBI Taxonomy" id="83219"/>
    <lineage>
        <taxon>Bacteria</taxon>
        <taxon>Pseudomonadati</taxon>
        <taxon>Pseudomonadota</taxon>
        <taxon>Alphaproteobacteria</taxon>
        <taxon>Rhodobacterales</taxon>
        <taxon>Roseobacteraceae</taxon>
        <taxon>Sulfitobacter</taxon>
    </lineage>
</organism>
<proteinExistence type="predicted"/>
<sequence>MSDFKRECQINMLKACAQYSETGVWSGEIYYPNCAWDMVEMGLVTPSKEVTLAGRVALFLLGEGEDPLSWSASVYELGDG</sequence>
<comment type="caution">
    <text evidence="1">The sequence shown here is derived from an EMBL/GenBank/DDBJ whole genome shotgun (WGS) entry which is preliminary data.</text>
</comment>
<dbReference type="Proteomes" id="UP000244092">
    <property type="component" value="Unassembled WGS sequence"/>
</dbReference>
<dbReference type="AlphaFoldDB" id="A0A2T6BWF0"/>
<evidence type="ECO:0000313" key="2">
    <source>
        <dbReference type="Proteomes" id="UP000244092"/>
    </source>
</evidence>
<reference evidence="1 2" key="1">
    <citation type="submission" date="2018-04" db="EMBL/GenBank/DDBJ databases">
        <title>Genomic Encyclopedia of Archaeal and Bacterial Type Strains, Phase II (KMG-II): from individual species to whole genera.</title>
        <authorList>
            <person name="Goeker M."/>
        </authorList>
    </citation>
    <scope>NUCLEOTIDE SEQUENCE [LARGE SCALE GENOMIC DNA]</scope>
    <source>
        <strain evidence="1 2">DSM 12244</strain>
    </source>
</reference>
<protein>
    <submittedName>
        <fullName evidence="1">Uncharacterized protein</fullName>
    </submittedName>
</protein>
<dbReference type="RefSeq" id="WP_025046891.1">
    <property type="nucleotide sequence ID" value="NZ_OMPT01000007.1"/>
</dbReference>
<accession>A0A2T6BWF0</accession>
<dbReference type="EMBL" id="QBKU01000025">
    <property type="protein sequence ID" value="PTX60356.1"/>
    <property type="molecule type" value="Genomic_DNA"/>
</dbReference>
<gene>
    <name evidence="1" type="ORF">C8N31_1258</name>
</gene>